<comment type="caution">
    <text evidence="1">The sequence shown here is derived from an EMBL/GenBank/DDBJ whole genome shotgun (WGS) entry which is preliminary data.</text>
</comment>
<evidence type="ECO:0000313" key="2">
    <source>
        <dbReference type="Proteomes" id="UP000649604"/>
    </source>
</evidence>
<evidence type="ECO:0008006" key="3">
    <source>
        <dbReference type="Google" id="ProtNLM"/>
    </source>
</evidence>
<dbReference type="EMBL" id="WJJP01000220">
    <property type="protein sequence ID" value="MBD3324338.1"/>
    <property type="molecule type" value="Genomic_DNA"/>
</dbReference>
<protein>
    <recommendedName>
        <fullName evidence="3">CRISPR-associated protein</fullName>
    </recommendedName>
</protein>
<sequence length="133" mass="15418">MPKLFLLFSHTLTEEQLADTRRSLQITECLALPPDLQARWSNVPPDLPQIAPHLQPIIHWLQQEAHPGDYVLIQGDFGAIYLLVQAAWDQGLTPIYATTRRQVIETPLPDGRIQVQRVFQHVRYRVYEQFPEP</sequence>
<reference evidence="1" key="1">
    <citation type="submission" date="2019-11" db="EMBL/GenBank/DDBJ databases">
        <title>Microbial mats filling the niche in hypersaline microbial mats.</title>
        <authorList>
            <person name="Wong H.L."/>
            <person name="Macleod F.I."/>
            <person name="White R.A. III"/>
            <person name="Burns B.P."/>
        </authorList>
    </citation>
    <scope>NUCLEOTIDE SEQUENCE</scope>
    <source>
        <strain evidence="1">Rbin_158</strain>
    </source>
</reference>
<dbReference type="NCBIfam" id="NF040559">
    <property type="entry name" value="CAS_Csx20"/>
    <property type="match status" value="1"/>
</dbReference>
<name>A0A9D5JU80_9BACT</name>
<dbReference type="InterPro" id="IPR049811">
    <property type="entry name" value="MJ1673-like_dom"/>
</dbReference>
<proteinExistence type="predicted"/>
<evidence type="ECO:0000313" key="1">
    <source>
        <dbReference type="EMBL" id="MBD3324338.1"/>
    </source>
</evidence>
<gene>
    <name evidence="1" type="ORF">GF339_07115</name>
</gene>
<accession>A0A9D5JU80</accession>
<dbReference type="Proteomes" id="UP000649604">
    <property type="component" value="Unassembled WGS sequence"/>
</dbReference>
<dbReference type="AlphaFoldDB" id="A0A9D5JU80"/>
<organism evidence="1 2">
    <name type="scientific">candidate division KSB3 bacterium</name>
    <dbReference type="NCBI Taxonomy" id="2044937"/>
    <lineage>
        <taxon>Bacteria</taxon>
        <taxon>candidate division KSB3</taxon>
    </lineage>
</organism>